<keyword evidence="3" id="KW-0328">Glycosyltransferase</keyword>
<dbReference type="RefSeq" id="WP_156734122.1">
    <property type="nucleotide sequence ID" value="NZ_CACRUU010000070.1"/>
</dbReference>
<dbReference type="PANTHER" id="PTHR12526">
    <property type="entry name" value="GLYCOSYLTRANSFERASE"/>
    <property type="match status" value="1"/>
</dbReference>
<protein>
    <submittedName>
        <fullName evidence="3">Glycosyltransferase EpsD</fullName>
        <ecNumber evidence="3">2.4.-.-</ecNumber>
    </submittedName>
</protein>
<dbReference type="Pfam" id="PF00534">
    <property type="entry name" value="Glycos_transf_1"/>
    <property type="match status" value="1"/>
</dbReference>
<reference evidence="3" key="1">
    <citation type="submission" date="2019-11" db="EMBL/GenBank/DDBJ databases">
        <authorList>
            <person name="Feng L."/>
        </authorList>
    </citation>
    <scope>NUCLEOTIDE SEQUENCE</scope>
    <source>
        <strain evidence="3">RgnavusLFYP36</strain>
    </source>
</reference>
<organism evidence="3">
    <name type="scientific">Mediterraneibacter gnavus</name>
    <name type="common">Ruminococcus gnavus</name>
    <dbReference type="NCBI Taxonomy" id="33038"/>
    <lineage>
        <taxon>Bacteria</taxon>
        <taxon>Bacillati</taxon>
        <taxon>Bacillota</taxon>
        <taxon>Clostridia</taxon>
        <taxon>Lachnospirales</taxon>
        <taxon>Lachnospiraceae</taxon>
        <taxon>Mediterraneibacter</taxon>
    </lineage>
</organism>
<accession>A0A6N3CIN1</accession>
<dbReference type="PANTHER" id="PTHR12526:SF630">
    <property type="entry name" value="GLYCOSYLTRANSFERASE"/>
    <property type="match status" value="1"/>
</dbReference>
<feature type="domain" description="Glycosyltransferase subfamily 4-like N-terminal" evidence="2">
    <location>
        <begin position="19"/>
        <end position="158"/>
    </location>
</feature>
<dbReference type="GO" id="GO:0016757">
    <property type="term" value="F:glycosyltransferase activity"/>
    <property type="evidence" value="ECO:0007669"/>
    <property type="project" value="UniProtKB-KW"/>
</dbReference>
<sequence length="392" mass="45528">MKKILMIATVPSMIGQFNMNNISILLNMGYEVHVACDWTNRSVWSDEKVTDLKNRLEELKIKYYQIDYSRSMFDLKKHIISYKQTVQLLKNNEYEFIHCHTPIASAIARYACKKMDTKCIYTAHGFHFFKGAPKINWLLFYPIEKLCSYWTDILITINREDYQRAKKSFHAKKIEYVPGVGIDLKKFQTGLIDVEKKRKELGLGDTETMLLSVGELSTRKNHEVVIKALGKLQNKKMLENVHYFICGKGELLTKLKLLVHELELDSVVKFLGFRQDISELCQAADLFIFPSLQEGLPVALMEAIACKTPVICSKIRGNEDLINSKDDMFQAMDVESVFINIKEKCVDETGEIRRALVMEKMENNVDANYRILQRFSLSFVDKRMHQIYQDIM</sequence>
<dbReference type="AlphaFoldDB" id="A0A6N3CIN1"/>
<evidence type="ECO:0000313" key="3">
    <source>
        <dbReference type="EMBL" id="VYU14868.1"/>
    </source>
</evidence>
<keyword evidence="3" id="KW-0808">Transferase</keyword>
<gene>
    <name evidence="3" type="primary">epsD</name>
    <name evidence="3" type="ORF">RGLFYP36_00711</name>
</gene>
<proteinExistence type="predicted"/>
<evidence type="ECO:0000259" key="1">
    <source>
        <dbReference type="Pfam" id="PF00534"/>
    </source>
</evidence>
<dbReference type="InterPro" id="IPR028098">
    <property type="entry name" value="Glyco_trans_4-like_N"/>
</dbReference>
<dbReference type="Gene3D" id="3.40.50.2000">
    <property type="entry name" value="Glycogen Phosphorylase B"/>
    <property type="match status" value="2"/>
</dbReference>
<dbReference type="SUPFAM" id="SSF53756">
    <property type="entry name" value="UDP-Glycosyltransferase/glycogen phosphorylase"/>
    <property type="match status" value="1"/>
</dbReference>
<dbReference type="EC" id="2.4.-.-" evidence="3"/>
<dbReference type="InterPro" id="IPR001296">
    <property type="entry name" value="Glyco_trans_1"/>
</dbReference>
<dbReference type="EMBL" id="CACRUU010000070">
    <property type="protein sequence ID" value="VYU14868.1"/>
    <property type="molecule type" value="Genomic_DNA"/>
</dbReference>
<dbReference type="Pfam" id="PF13477">
    <property type="entry name" value="Glyco_trans_4_2"/>
    <property type="match status" value="1"/>
</dbReference>
<evidence type="ECO:0000259" key="2">
    <source>
        <dbReference type="Pfam" id="PF13477"/>
    </source>
</evidence>
<feature type="domain" description="Glycosyl transferase family 1" evidence="1">
    <location>
        <begin position="194"/>
        <end position="325"/>
    </location>
</feature>
<name>A0A6N3CIN1_MEDGN</name>